<comment type="caution">
    <text evidence="7">The sequence shown here is derived from an EMBL/GenBank/DDBJ whole genome shotgun (WGS) entry which is preliminary data.</text>
</comment>
<comment type="subcellular location">
    <subcellularLocation>
        <location evidence="1">Membrane</location>
        <topology evidence="1">Multi-pass membrane protein</topology>
    </subcellularLocation>
</comment>
<proteinExistence type="predicted"/>
<accession>A0A443Q879</accession>
<name>A0A443Q879_9ACAR</name>
<keyword evidence="2 5" id="KW-0812">Transmembrane</keyword>
<dbReference type="Pfam" id="PF00002">
    <property type="entry name" value="7tm_2"/>
    <property type="match status" value="1"/>
</dbReference>
<protein>
    <recommendedName>
        <fullName evidence="6">G-protein coupled receptors family 2 profile 2 domain-containing protein</fullName>
    </recommendedName>
</protein>
<evidence type="ECO:0000256" key="5">
    <source>
        <dbReference type="SAM" id="Phobius"/>
    </source>
</evidence>
<feature type="transmembrane region" description="Helical" evidence="5">
    <location>
        <begin position="146"/>
        <end position="167"/>
    </location>
</feature>
<dbReference type="InterPro" id="IPR017981">
    <property type="entry name" value="GPCR_2-like_7TM"/>
</dbReference>
<dbReference type="OrthoDB" id="6134459at2759"/>
<dbReference type="Gene3D" id="1.20.1070.10">
    <property type="entry name" value="Rhodopsin 7-helix transmembrane proteins"/>
    <property type="match status" value="1"/>
</dbReference>
<dbReference type="CDD" id="cd15039">
    <property type="entry name" value="7tmB3_Methuselah-like"/>
    <property type="match status" value="1"/>
</dbReference>
<dbReference type="GO" id="GO:0016020">
    <property type="term" value="C:membrane"/>
    <property type="evidence" value="ECO:0007669"/>
    <property type="project" value="UniProtKB-SubCell"/>
</dbReference>
<keyword evidence="4 5" id="KW-0472">Membrane</keyword>
<evidence type="ECO:0000256" key="2">
    <source>
        <dbReference type="ARBA" id="ARBA00022692"/>
    </source>
</evidence>
<feature type="transmembrane region" description="Helical" evidence="5">
    <location>
        <begin position="70"/>
        <end position="99"/>
    </location>
</feature>
<keyword evidence="3 5" id="KW-1133">Transmembrane helix</keyword>
<evidence type="ECO:0000256" key="1">
    <source>
        <dbReference type="ARBA" id="ARBA00004141"/>
    </source>
</evidence>
<feature type="transmembrane region" description="Helical" evidence="5">
    <location>
        <begin position="28"/>
        <end position="50"/>
    </location>
</feature>
<feature type="transmembrane region" description="Helical" evidence="5">
    <location>
        <begin position="120"/>
        <end position="140"/>
    </location>
</feature>
<dbReference type="AlphaFoldDB" id="A0A443Q879"/>
<dbReference type="EMBL" id="NCKU01016323">
    <property type="protein sequence ID" value="RWR99223.1"/>
    <property type="molecule type" value="Genomic_DNA"/>
</dbReference>
<dbReference type="PANTHER" id="PTHR45902">
    <property type="entry name" value="LATROPHILIN RECEPTOR-LIKE PROTEIN A"/>
    <property type="match status" value="1"/>
</dbReference>
<evidence type="ECO:0000256" key="3">
    <source>
        <dbReference type="ARBA" id="ARBA00022989"/>
    </source>
</evidence>
<evidence type="ECO:0000313" key="8">
    <source>
        <dbReference type="Proteomes" id="UP000285301"/>
    </source>
</evidence>
<dbReference type="GO" id="GO:0007166">
    <property type="term" value="P:cell surface receptor signaling pathway"/>
    <property type="evidence" value="ECO:0007669"/>
    <property type="project" value="InterPro"/>
</dbReference>
<evidence type="ECO:0000259" key="6">
    <source>
        <dbReference type="PROSITE" id="PS50261"/>
    </source>
</evidence>
<dbReference type="GO" id="GO:0004930">
    <property type="term" value="F:G protein-coupled receptor activity"/>
    <property type="evidence" value="ECO:0007669"/>
    <property type="project" value="InterPro"/>
</dbReference>
<sequence length="197" mass="23131">MNVMAFDVYQVFRRRTRRENSTKIAIKYSLYAWLVPSFIVLIALCNEFLLPTNDYQPLYGIKMCWISQRMALLIFFAIPLMLILAMNIIFFILTLIILIKLKKATQMVNEKKENKIRFKLYLKIFVLMGLTWCFAFIASFNGVSFLWYPFIVLNGLQGVFIFMSFTFKRKTFQQLKEVISKQKTTGSFVAQEATTSI</sequence>
<dbReference type="Proteomes" id="UP000285301">
    <property type="component" value="Unassembled WGS sequence"/>
</dbReference>
<gene>
    <name evidence="7" type="ORF">B4U79_03071</name>
</gene>
<feature type="domain" description="G-protein coupled receptors family 2 profile 2" evidence="6">
    <location>
        <begin position="1"/>
        <end position="169"/>
    </location>
</feature>
<dbReference type="PANTHER" id="PTHR45902:SF4">
    <property type="entry name" value="G-PROTEIN COUPLED RECEPTORS FAMILY 2 PROFILE 2 DOMAIN-CONTAINING PROTEIN"/>
    <property type="match status" value="1"/>
</dbReference>
<keyword evidence="8" id="KW-1185">Reference proteome</keyword>
<reference evidence="7 8" key="1">
    <citation type="journal article" date="2018" name="Gigascience">
        <title>Genomes of trombidid mites reveal novel predicted allergens and laterally-transferred genes associated with secondary metabolism.</title>
        <authorList>
            <person name="Dong X."/>
            <person name="Chaisiri K."/>
            <person name="Xia D."/>
            <person name="Armstrong S.D."/>
            <person name="Fang Y."/>
            <person name="Donnelly M.J."/>
            <person name="Kadowaki T."/>
            <person name="McGarry J.W."/>
            <person name="Darby A.C."/>
            <person name="Makepeace B.L."/>
        </authorList>
    </citation>
    <scope>NUCLEOTIDE SEQUENCE [LARGE SCALE GENOMIC DNA]</scope>
    <source>
        <strain evidence="7">UoL-WK</strain>
    </source>
</reference>
<dbReference type="InterPro" id="IPR000832">
    <property type="entry name" value="GPCR_2_secretin-like"/>
</dbReference>
<dbReference type="STRING" id="1965070.A0A443Q879"/>
<evidence type="ECO:0000256" key="4">
    <source>
        <dbReference type="ARBA" id="ARBA00023136"/>
    </source>
</evidence>
<feature type="non-terminal residue" evidence="7">
    <location>
        <position position="197"/>
    </location>
</feature>
<evidence type="ECO:0000313" key="7">
    <source>
        <dbReference type="EMBL" id="RWR99223.1"/>
    </source>
</evidence>
<dbReference type="InterPro" id="IPR053231">
    <property type="entry name" value="GPCR_LN-TM7"/>
</dbReference>
<dbReference type="PROSITE" id="PS50261">
    <property type="entry name" value="G_PROTEIN_RECEP_F2_4"/>
    <property type="match status" value="1"/>
</dbReference>
<organism evidence="7 8">
    <name type="scientific">Dinothrombium tinctorium</name>
    <dbReference type="NCBI Taxonomy" id="1965070"/>
    <lineage>
        <taxon>Eukaryota</taxon>
        <taxon>Metazoa</taxon>
        <taxon>Ecdysozoa</taxon>
        <taxon>Arthropoda</taxon>
        <taxon>Chelicerata</taxon>
        <taxon>Arachnida</taxon>
        <taxon>Acari</taxon>
        <taxon>Acariformes</taxon>
        <taxon>Trombidiformes</taxon>
        <taxon>Prostigmata</taxon>
        <taxon>Anystina</taxon>
        <taxon>Parasitengona</taxon>
        <taxon>Trombidioidea</taxon>
        <taxon>Trombidiidae</taxon>
        <taxon>Dinothrombium</taxon>
    </lineage>
</organism>